<dbReference type="Proteomes" id="UP001231124">
    <property type="component" value="Unassembled WGS sequence"/>
</dbReference>
<accession>A0ABU0I0H1</accession>
<keyword evidence="2" id="KW-1185">Reference proteome</keyword>
<comment type="caution">
    <text evidence="1">The sequence shown here is derived from an EMBL/GenBank/DDBJ whole genome shotgun (WGS) entry which is preliminary data.</text>
</comment>
<organism evidence="1 2">
    <name type="scientific">Methylobacterium aerolatum</name>
    <dbReference type="NCBI Taxonomy" id="418708"/>
    <lineage>
        <taxon>Bacteria</taxon>
        <taxon>Pseudomonadati</taxon>
        <taxon>Pseudomonadota</taxon>
        <taxon>Alphaproteobacteria</taxon>
        <taxon>Hyphomicrobiales</taxon>
        <taxon>Methylobacteriaceae</taxon>
        <taxon>Methylobacterium</taxon>
    </lineage>
</organism>
<dbReference type="EMBL" id="JAUSVP010000006">
    <property type="protein sequence ID" value="MDQ0448080.1"/>
    <property type="molecule type" value="Genomic_DNA"/>
</dbReference>
<name>A0ABU0I0H1_9HYPH</name>
<dbReference type="RefSeq" id="WP_238206026.1">
    <property type="nucleotide sequence ID" value="NZ_BPQE01000025.1"/>
</dbReference>
<evidence type="ECO:0000313" key="2">
    <source>
        <dbReference type="Proteomes" id="UP001231124"/>
    </source>
</evidence>
<proteinExistence type="predicted"/>
<protein>
    <submittedName>
        <fullName evidence="1">Uncharacterized protein</fullName>
    </submittedName>
</protein>
<gene>
    <name evidence="1" type="ORF">QO012_002585</name>
</gene>
<evidence type="ECO:0000313" key="1">
    <source>
        <dbReference type="EMBL" id="MDQ0448080.1"/>
    </source>
</evidence>
<reference evidence="1 2" key="1">
    <citation type="submission" date="2023-07" db="EMBL/GenBank/DDBJ databases">
        <title>Genomic Encyclopedia of Type Strains, Phase IV (KMG-IV): sequencing the most valuable type-strain genomes for metagenomic binning, comparative biology and taxonomic classification.</title>
        <authorList>
            <person name="Goeker M."/>
        </authorList>
    </citation>
    <scope>NUCLEOTIDE SEQUENCE [LARGE SCALE GENOMIC DNA]</scope>
    <source>
        <strain evidence="1 2">DSM 19013</strain>
    </source>
</reference>
<sequence>MTKFTLGIMAAGDDEPVRRFAFTAGDTAAAQVQANQAYEKCRRDYPDATELHLADTRGQSWNRTITGEWTSAQ</sequence>